<feature type="non-terminal residue" evidence="2">
    <location>
        <position position="1"/>
    </location>
</feature>
<dbReference type="Proteomes" id="UP001189429">
    <property type="component" value="Unassembled WGS sequence"/>
</dbReference>
<comment type="caution">
    <text evidence="2">The sequence shown here is derived from an EMBL/GenBank/DDBJ whole genome shotgun (WGS) entry which is preliminary data.</text>
</comment>
<feature type="region of interest" description="Disordered" evidence="1">
    <location>
        <begin position="1"/>
        <end position="66"/>
    </location>
</feature>
<name>A0ABN9XDB1_9DINO</name>
<sequence>RGEEGAAAAGEGSGRGQVLPRRAGREGARVAHPHGGVEERAVHQDGQEAPGGRWRVAERGGSCRGS</sequence>
<reference evidence="2" key="1">
    <citation type="submission" date="2023-10" db="EMBL/GenBank/DDBJ databases">
        <authorList>
            <person name="Chen Y."/>
            <person name="Shah S."/>
            <person name="Dougan E. K."/>
            <person name="Thang M."/>
            <person name="Chan C."/>
        </authorList>
    </citation>
    <scope>NUCLEOTIDE SEQUENCE [LARGE SCALE GENOMIC DNA]</scope>
</reference>
<dbReference type="EMBL" id="CAUYUJ010020115">
    <property type="protein sequence ID" value="CAK0895937.1"/>
    <property type="molecule type" value="Genomic_DNA"/>
</dbReference>
<feature type="compositionally biased region" description="Basic and acidic residues" evidence="1">
    <location>
        <begin position="23"/>
        <end position="46"/>
    </location>
</feature>
<organism evidence="2 3">
    <name type="scientific">Prorocentrum cordatum</name>
    <dbReference type="NCBI Taxonomy" id="2364126"/>
    <lineage>
        <taxon>Eukaryota</taxon>
        <taxon>Sar</taxon>
        <taxon>Alveolata</taxon>
        <taxon>Dinophyceae</taxon>
        <taxon>Prorocentrales</taxon>
        <taxon>Prorocentraceae</taxon>
        <taxon>Prorocentrum</taxon>
    </lineage>
</organism>
<gene>
    <name evidence="2" type="ORF">PCOR1329_LOCUS74536</name>
</gene>
<evidence type="ECO:0000256" key="1">
    <source>
        <dbReference type="SAM" id="MobiDB-lite"/>
    </source>
</evidence>
<proteinExistence type="predicted"/>
<accession>A0ABN9XDB1</accession>
<feature type="non-terminal residue" evidence="2">
    <location>
        <position position="66"/>
    </location>
</feature>
<evidence type="ECO:0000313" key="2">
    <source>
        <dbReference type="EMBL" id="CAK0895937.1"/>
    </source>
</evidence>
<protein>
    <submittedName>
        <fullName evidence="2">Uncharacterized protein</fullName>
    </submittedName>
</protein>
<evidence type="ECO:0000313" key="3">
    <source>
        <dbReference type="Proteomes" id="UP001189429"/>
    </source>
</evidence>
<keyword evidence="3" id="KW-1185">Reference proteome</keyword>
<feature type="compositionally biased region" description="Low complexity" evidence="1">
    <location>
        <begin position="1"/>
        <end position="10"/>
    </location>
</feature>